<dbReference type="InterPro" id="IPR027275">
    <property type="entry name" value="PRC-brl_dom"/>
</dbReference>
<dbReference type="Pfam" id="PF05239">
    <property type="entry name" value="PRC"/>
    <property type="match status" value="1"/>
</dbReference>
<dbReference type="Gene3D" id="3.90.50.10">
    <property type="entry name" value="Photosynthetic Reaction Center, subunit H, domain 2"/>
    <property type="match status" value="1"/>
</dbReference>
<sequence>MEPTPIPSAQGMHLRRLRDLTEFEVADGSPDIRGWSVRGGDGKKFGDVAELIVEEAALKVRYLDVELDTNLQVNEHERHILIPVGVAALDEEGDNVFVPSLTLDSVLDYPPYEEFHISREYEEAMLHALKLPLPEHSTSSFYEQPSFDEQTFYQNRRSPKLLDSFRRRDRQE</sequence>
<organism evidence="3 4">
    <name type="scientific">Hymenobacter volaticus</name>
    <dbReference type="NCBI Taxonomy" id="2932254"/>
    <lineage>
        <taxon>Bacteria</taxon>
        <taxon>Pseudomonadati</taxon>
        <taxon>Bacteroidota</taxon>
        <taxon>Cytophagia</taxon>
        <taxon>Cytophagales</taxon>
        <taxon>Hymenobacteraceae</taxon>
        <taxon>Hymenobacter</taxon>
    </lineage>
</organism>
<dbReference type="Proteomes" id="UP000830401">
    <property type="component" value="Chromosome"/>
</dbReference>
<evidence type="ECO:0000259" key="2">
    <source>
        <dbReference type="Pfam" id="PF05239"/>
    </source>
</evidence>
<dbReference type="EMBL" id="CP095061">
    <property type="protein sequence ID" value="UOQ66744.1"/>
    <property type="molecule type" value="Genomic_DNA"/>
</dbReference>
<evidence type="ECO:0000313" key="3">
    <source>
        <dbReference type="EMBL" id="UOQ66744.1"/>
    </source>
</evidence>
<accession>A0ABY4G8E8</accession>
<feature type="domain" description="PRC-barrel" evidence="2">
    <location>
        <begin position="30"/>
        <end position="100"/>
    </location>
</feature>
<dbReference type="InterPro" id="IPR011033">
    <property type="entry name" value="PRC_barrel-like_sf"/>
</dbReference>
<feature type="compositionally biased region" description="Basic and acidic residues" evidence="1">
    <location>
        <begin position="163"/>
        <end position="172"/>
    </location>
</feature>
<feature type="region of interest" description="Disordered" evidence="1">
    <location>
        <begin position="150"/>
        <end position="172"/>
    </location>
</feature>
<dbReference type="InterPro" id="IPR014747">
    <property type="entry name" value="Bac_photo_RC_H_C"/>
</dbReference>
<name>A0ABY4G8E8_9BACT</name>
<evidence type="ECO:0000256" key="1">
    <source>
        <dbReference type="SAM" id="MobiDB-lite"/>
    </source>
</evidence>
<evidence type="ECO:0000313" key="4">
    <source>
        <dbReference type="Proteomes" id="UP000830401"/>
    </source>
</evidence>
<proteinExistence type="predicted"/>
<reference evidence="3" key="1">
    <citation type="submission" date="2022-04" db="EMBL/GenBank/DDBJ databases">
        <title>Hymenobacter sp. isolated from the air.</title>
        <authorList>
            <person name="Won M."/>
            <person name="Lee C.-M."/>
            <person name="Woen H.-Y."/>
            <person name="Kwon S.-W."/>
        </authorList>
    </citation>
    <scope>NUCLEOTIDE SEQUENCE</scope>
    <source>
        <strain evidence="3">5420S-77</strain>
    </source>
</reference>
<dbReference type="SUPFAM" id="SSF50346">
    <property type="entry name" value="PRC-barrel domain"/>
    <property type="match status" value="1"/>
</dbReference>
<keyword evidence="4" id="KW-1185">Reference proteome</keyword>
<protein>
    <submittedName>
        <fullName evidence="3">PRC-barrel domain-containing protein</fullName>
    </submittedName>
</protein>
<gene>
    <name evidence="3" type="ORF">MUN86_02100</name>
</gene>
<dbReference type="RefSeq" id="WP_245121149.1">
    <property type="nucleotide sequence ID" value="NZ_CP095061.1"/>
</dbReference>